<gene>
    <name evidence="3" type="ORF">GRF29_216g516017</name>
</gene>
<evidence type="ECO:0000313" key="4">
    <source>
        <dbReference type="Proteomes" id="UP001280581"/>
    </source>
</evidence>
<feature type="compositionally biased region" description="Polar residues" evidence="1">
    <location>
        <begin position="119"/>
        <end position="130"/>
    </location>
</feature>
<feature type="region of interest" description="Disordered" evidence="1">
    <location>
        <begin position="1017"/>
        <end position="1107"/>
    </location>
</feature>
<accession>A0AAN6LLQ2</accession>
<reference evidence="3 4" key="1">
    <citation type="submission" date="2021-02" db="EMBL/GenBank/DDBJ databases">
        <title>Genome assembly of Pseudopithomyces chartarum.</title>
        <authorList>
            <person name="Jauregui R."/>
            <person name="Singh J."/>
            <person name="Voisey C."/>
        </authorList>
    </citation>
    <scope>NUCLEOTIDE SEQUENCE [LARGE SCALE GENOMIC DNA]</scope>
    <source>
        <strain evidence="3 4">AGR01</strain>
    </source>
</reference>
<feature type="compositionally biased region" description="Basic and acidic residues" evidence="1">
    <location>
        <begin position="979"/>
        <end position="997"/>
    </location>
</feature>
<evidence type="ECO:0000256" key="1">
    <source>
        <dbReference type="SAM" id="MobiDB-lite"/>
    </source>
</evidence>
<dbReference type="Pfam" id="PF08457">
    <property type="entry name" value="Sfi1"/>
    <property type="match status" value="1"/>
</dbReference>
<evidence type="ECO:0000313" key="3">
    <source>
        <dbReference type="EMBL" id="KAK3197530.1"/>
    </source>
</evidence>
<keyword evidence="4" id="KW-1185">Reference proteome</keyword>
<dbReference type="Proteomes" id="UP001280581">
    <property type="component" value="Unassembled WGS sequence"/>
</dbReference>
<dbReference type="AlphaFoldDB" id="A0AAN6LLQ2"/>
<feature type="region of interest" description="Disordered" evidence="1">
    <location>
        <begin position="119"/>
        <end position="289"/>
    </location>
</feature>
<dbReference type="EMBL" id="WVTA01000018">
    <property type="protein sequence ID" value="KAK3197530.1"/>
    <property type="molecule type" value="Genomic_DNA"/>
</dbReference>
<name>A0AAN6LLQ2_9PLEO</name>
<dbReference type="InterPro" id="IPR013665">
    <property type="entry name" value="Sfi1_dom"/>
</dbReference>
<protein>
    <recommendedName>
        <fullName evidence="2">Sfi1 spindle body domain-containing protein</fullName>
    </recommendedName>
</protein>
<feature type="region of interest" description="Disordered" evidence="1">
    <location>
        <begin position="947"/>
        <end position="997"/>
    </location>
</feature>
<feature type="compositionally biased region" description="Low complexity" evidence="1">
    <location>
        <begin position="1048"/>
        <end position="1062"/>
    </location>
</feature>
<organism evidence="3 4">
    <name type="scientific">Pseudopithomyces chartarum</name>
    <dbReference type="NCBI Taxonomy" id="1892770"/>
    <lineage>
        <taxon>Eukaryota</taxon>
        <taxon>Fungi</taxon>
        <taxon>Dikarya</taxon>
        <taxon>Ascomycota</taxon>
        <taxon>Pezizomycotina</taxon>
        <taxon>Dothideomycetes</taxon>
        <taxon>Pleosporomycetidae</taxon>
        <taxon>Pleosporales</taxon>
        <taxon>Massarineae</taxon>
        <taxon>Didymosphaeriaceae</taxon>
        <taxon>Pseudopithomyces</taxon>
    </lineage>
</organism>
<feature type="compositionally biased region" description="Low complexity" evidence="1">
    <location>
        <begin position="949"/>
        <end position="959"/>
    </location>
</feature>
<sequence>MSGANDEEVPIDKEDVTEGAIILLYEVIERAKNSLNQRYGTDARAIASRTLFDIYEEVLREHGIEVEDDGVPLQIINRLARDARRDEGLMQRFKRVMGQIGFEIEHDEDGEGYEFTSVIEGTSTGGQNDPQPTPARRSSLDSLLDGSADKVAGTMDVGRALPLRGRERKSSDTTGQSDIGTWWQKRRTHSDTEVNTLSQAQPRMPQRDDAFSQRPLVPYRHQLPHRRRASSSDGKRFNTARGGNTGTSLFGDSDLDDNDHTGATTDLDPSNVYIPGVNAPIPQDNRPRTRRYEPEPFHLSDTRLLNDAEDLGQQRLHSLLRHCIQKWRERTAEQIARNEQLMRIAIQYDNRIQFRNVKDDLLREAQNRRALRETDDFFGRLEQRAARARNLFLLTKAFTHWARSAEDEVLRTSVARRHILRTRFFNGWREITAVNELKIQHFVLSRFLGRWRRRLGEVQHRQESAIQLYEDNLQRKYYKDWFFKFCEIAAPAWHNARMDPRLKRVTFQQWHEAATVRTERGAWATARRNEQIMQRYTGTWQRKTAAVQALEPRAEAFRRRRLLTNALAAIQRQAQFKPLLSAFQAAASAQRLQSTFQLWHHTESLSRQSKAVDRMRVLRNAWTAWNDRLRIKALEERINDRVLVENMYKWTLASRVSLFQRVHDHTLKGNIFTTWVTKRNERLQTRYTRRNRLEHAEARFHEFKRDQLLRSCLRKMEGLVAEKRAEEAAVKGQYELKLKQRIFDKLLAKHDHFQQLDRWAGDAQFYVLSTHTLKKWKEATQHARRNRRREAYAQVRRTVKTNLVRRVFGQWKGRADNMMEKLRQAEEIARVRALQNSQAVLARWQFRTASLAANEERALQHCNDRLQLRALSSWRQRLTNLQDMEAQAVNFRQIGVEVSAMTLLKRLSWEGYTYLQRHAAASALHDRHFRQHVGAMIRFWHQQMLSRQSARPVSPSPTSRSPPAPSEPFDDNMQDDEDIHSTGDDFAERPLDDDAGDETRQLEAWTEFDQSALDLSFSISPEPRPQPSVRRNPLPVLSLSRRQTPKASTSTSTFRSTPSRPQTFPPSALRSALRPPRIDEESEDEPDATTGGADGESGEEGGEVGRCGECAAGVEDAGCWWGGGVDEFSEEVEGGRVWWG</sequence>
<feature type="domain" description="Sfi1 spindle body" evidence="2">
    <location>
        <begin position="365"/>
        <end position="944"/>
    </location>
</feature>
<comment type="caution">
    <text evidence="3">The sequence shown here is derived from an EMBL/GenBank/DDBJ whole genome shotgun (WGS) entry which is preliminary data.</text>
</comment>
<proteinExistence type="predicted"/>
<evidence type="ECO:0000259" key="2">
    <source>
        <dbReference type="Pfam" id="PF08457"/>
    </source>
</evidence>
<feature type="compositionally biased region" description="Acidic residues" evidence="1">
    <location>
        <begin position="968"/>
        <end position="978"/>
    </location>
</feature>